<sequence>MTPSSDTCSASLSVRDHETHGITSESPSESAASTSVCSLCRADGSRDLKQGESKTSDRSGVFTLRFSIFSSVLSYVIKICGGYTPYVKQAERDIDKVADLVEAGASLVVKVAEDIEAMAHVAEISAQDAEKLALKVESKTKLVKQTLDAIADVLEGDRKLSTVLSGYATLKRQSALPAPPPA</sequence>
<feature type="region of interest" description="Disordered" evidence="1">
    <location>
        <begin position="1"/>
        <end position="30"/>
    </location>
</feature>
<reference evidence="2 3" key="1">
    <citation type="journal article" date="2008" name="Science">
        <title>The Physcomitrella genome reveals evolutionary insights into the conquest of land by plants.</title>
        <authorList>
            <person name="Rensing S."/>
            <person name="Lang D."/>
            <person name="Zimmer A."/>
            <person name="Terry A."/>
            <person name="Salamov A."/>
            <person name="Shapiro H."/>
            <person name="Nishiyama T."/>
            <person name="Perroud P.-F."/>
            <person name="Lindquist E."/>
            <person name="Kamisugi Y."/>
            <person name="Tanahashi T."/>
            <person name="Sakakibara K."/>
            <person name="Fujita T."/>
            <person name="Oishi K."/>
            <person name="Shin-I T."/>
            <person name="Kuroki Y."/>
            <person name="Toyoda A."/>
            <person name="Suzuki Y."/>
            <person name="Hashimoto A."/>
            <person name="Yamaguchi K."/>
            <person name="Sugano A."/>
            <person name="Kohara Y."/>
            <person name="Fujiyama A."/>
            <person name="Anterola A."/>
            <person name="Aoki S."/>
            <person name="Ashton N."/>
            <person name="Barbazuk W.B."/>
            <person name="Barker E."/>
            <person name="Bennetzen J."/>
            <person name="Bezanilla M."/>
            <person name="Blankenship R."/>
            <person name="Cho S.H."/>
            <person name="Dutcher S."/>
            <person name="Estelle M."/>
            <person name="Fawcett J.A."/>
            <person name="Gundlach H."/>
            <person name="Hanada K."/>
            <person name="Heyl A."/>
            <person name="Hicks K.A."/>
            <person name="Hugh J."/>
            <person name="Lohr M."/>
            <person name="Mayer K."/>
            <person name="Melkozernov A."/>
            <person name="Murata T."/>
            <person name="Nelson D."/>
            <person name="Pils B."/>
            <person name="Prigge M."/>
            <person name="Reiss B."/>
            <person name="Renner T."/>
            <person name="Rombauts S."/>
            <person name="Rushton P."/>
            <person name="Sanderfoot A."/>
            <person name="Schween G."/>
            <person name="Shiu S.-H."/>
            <person name="Stueber K."/>
            <person name="Theodoulou F.L."/>
            <person name="Tu H."/>
            <person name="Van de Peer Y."/>
            <person name="Verrier P.J."/>
            <person name="Waters E."/>
            <person name="Wood A."/>
            <person name="Yang L."/>
            <person name="Cove D."/>
            <person name="Cuming A."/>
            <person name="Hasebe M."/>
            <person name="Lucas S."/>
            <person name="Mishler D.B."/>
            <person name="Reski R."/>
            <person name="Grigoriev I."/>
            <person name="Quatrano R.S."/>
            <person name="Boore J.L."/>
        </authorList>
    </citation>
    <scope>NUCLEOTIDE SEQUENCE [LARGE SCALE GENOMIC DNA]</scope>
    <source>
        <strain evidence="2 3">cv. Gransden 2004</strain>
    </source>
</reference>
<accession>A0A7I4C9U1</accession>
<name>A0A7I4C9U1_PHYPA</name>
<protein>
    <submittedName>
        <fullName evidence="2">Uncharacterized protein</fullName>
    </submittedName>
</protein>
<dbReference type="KEGG" id="ppp:112274800"/>
<dbReference type="EMBL" id="ABEU02000022">
    <property type="status" value="NOT_ANNOTATED_CDS"/>
    <property type="molecule type" value="Genomic_DNA"/>
</dbReference>
<dbReference type="EnsemblPlants" id="Pp3c22_18360V3.2">
    <property type="protein sequence ID" value="Pp3c22_18360V3.2"/>
    <property type="gene ID" value="Pp3c22_18360"/>
</dbReference>
<organism evidence="2 3">
    <name type="scientific">Physcomitrium patens</name>
    <name type="common">Spreading-leaved earth moss</name>
    <name type="synonym">Physcomitrella patens</name>
    <dbReference type="NCBI Taxonomy" id="3218"/>
    <lineage>
        <taxon>Eukaryota</taxon>
        <taxon>Viridiplantae</taxon>
        <taxon>Streptophyta</taxon>
        <taxon>Embryophyta</taxon>
        <taxon>Bryophyta</taxon>
        <taxon>Bryophytina</taxon>
        <taxon>Bryopsida</taxon>
        <taxon>Funariidae</taxon>
        <taxon>Funariales</taxon>
        <taxon>Funariaceae</taxon>
        <taxon>Physcomitrium</taxon>
    </lineage>
</organism>
<feature type="compositionally biased region" description="Polar residues" evidence="1">
    <location>
        <begin position="1"/>
        <end position="12"/>
    </location>
</feature>
<keyword evidence="3" id="KW-1185">Reference proteome</keyword>
<gene>
    <name evidence="2" type="primary">LOC112274800</name>
</gene>
<dbReference type="AlphaFoldDB" id="A0A7I4C9U1"/>
<evidence type="ECO:0000313" key="3">
    <source>
        <dbReference type="Proteomes" id="UP000006727"/>
    </source>
</evidence>
<dbReference type="Gramene" id="Pp3c22_18360V3.3">
    <property type="protein sequence ID" value="Pp3c22_18360V3.3"/>
    <property type="gene ID" value="Pp3c22_18360"/>
</dbReference>
<proteinExistence type="predicted"/>
<dbReference type="Gramene" id="Pp3c22_18360V3.2">
    <property type="protein sequence ID" value="Pp3c22_18360V3.2"/>
    <property type="gene ID" value="Pp3c22_18360"/>
</dbReference>
<dbReference type="EnsemblPlants" id="Pp3c22_18360V3.3">
    <property type="protein sequence ID" value="Pp3c22_18360V3.3"/>
    <property type="gene ID" value="Pp3c22_18360"/>
</dbReference>
<dbReference type="OrthoDB" id="10449833at2759"/>
<reference evidence="2" key="3">
    <citation type="submission" date="2020-12" db="UniProtKB">
        <authorList>
            <consortium name="EnsemblPlants"/>
        </authorList>
    </citation>
    <scope>IDENTIFICATION</scope>
</reference>
<dbReference type="GeneID" id="112274800"/>
<dbReference type="Proteomes" id="UP000006727">
    <property type="component" value="Chromosome 22"/>
</dbReference>
<evidence type="ECO:0000256" key="1">
    <source>
        <dbReference type="SAM" id="MobiDB-lite"/>
    </source>
</evidence>
<dbReference type="RefSeq" id="XP_024360337.1">
    <property type="nucleotide sequence ID" value="XM_024504569.2"/>
</dbReference>
<reference evidence="2 3" key="2">
    <citation type="journal article" date="2018" name="Plant J.">
        <title>The Physcomitrella patens chromosome-scale assembly reveals moss genome structure and evolution.</title>
        <authorList>
            <person name="Lang D."/>
            <person name="Ullrich K.K."/>
            <person name="Murat F."/>
            <person name="Fuchs J."/>
            <person name="Jenkins J."/>
            <person name="Haas F.B."/>
            <person name="Piednoel M."/>
            <person name="Gundlach H."/>
            <person name="Van Bel M."/>
            <person name="Meyberg R."/>
            <person name="Vives C."/>
            <person name="Morata J."/>
            <person name="Symeonidi A."/>
            <person name="Hiss M."/>
            <person name="Muchero W."/>
            <person name="Kamisugi Y."/>
            <person name="Saleh O."/>
            <person name="Blanc G."/>
            <person name="Decker E.L."/>
            <person name="van Gessel N."/>
            <person name="Grimwood J."/>
            <person name="Hayes R.D."/>
            <person name="Graham S.W."/>
            <person name="Gunter L.E."/>
            <person name="McDaniel S.F."/>
            <person name="Hoernstein S.N.W."/>
            <person name="Larsson A."/>
            <person name="Li F.W."/>
            <person name="Perroud P.F."/>
            <person name="Phillips J."/>
            <person name="Ranjan P."/>
            <person name="Rokshar D.S."/>
            <person name="Rothfels C.J."/>
            <person name="Schneider L."/>
            <person name="Shu S."/>
            <person name="Stevenson D.W."/>
            <person name="Thummler F."/>
            <person name="Tillich M."/>
            <person name="Villarreal Aguilar J.C."/>
            <person name="Widiez T."/>
            <person name="Wong G.K."/>
            <person name="Wymore A."/>
            <person name="Zhang Y."/>
            <person name="Zimmer A.D."/>
            <person name="Quatrano R.S."/>
            <person name="Mayer K.F.X."/>
            <person name="Goodstein D."/>
            <person name="Casacuberta J.M."/>
            <person name="Vandepoele K."/>
            <person name="Reski R."/>
            <person name="Cuming A.C."/>
            <person name="Tuskan G.A."/>
            <person name="Maumus F."/>
            <person name="Salse J."/>
            <person name="Schmutz J."/>
            <person name="Rensing S.A."/>
        </authorList>
    </citation>
    <scope>NUCLEOTIDE SEQUENCE [LARGE SCALE GENOMIC DNA]</scope>
    <source>
        <strain evidence="2 3">cv. Gransden 2004</strain>
    </source>
</reference>
<evidence type="ECO:0000313" key="2">
    <source>
        <dbReference type="EnsemblPlants" id="Pp3c22_18360V3.3"/>
    </source>
</evidence>